<dbReference type="EC" id="7.1.1.2" evidence="3"/>
<evidence type="ECO:0000256" key="12">
    <source>
        <dbReference type="ARBA" id="ARBA00023128"/>
    </source>
</evidence>
<dbReference type="CTD" id="4541"/>
<comment type="catalytic activity">
    <reaction evidence="15">
        <text>a ubiquinone + NADH + 5 H(+)(in) = a ubiquinol + NAD(+) + 4 H(+)(out)</text>
        <dbReference type="Rhea" id="RHEA:29091"/>
        <dbReference type="Rhea" id="RHEA-COMP:9565"/>
        <dbReference type="Rhea" id="RHEA-COMP:9566"/>
        <dbReference type="ChEBI" id="CHEBI:15378"/>
        <dbReference type="ChEBI" id="CHEBI:16389"/>
        <dbReference type="ChEBI" id="CHEBI:17976"/>
        <dbReference type="ChEBI" id="CHEBI:57540"/>
        <dbReference type="ChEBI" id="CHEBI:57945"/>
        <dbReference type="EC" id="7.1.1.2"/>
    </reaction>
</comment>
<dbReference type="EMBL" id="MK896866">
    <property type="protein sequence ID" value="QEG77654.1"/>
    <property type="molecule type" value="Genomic_DNA"/>
</dbReference>
<sequence length="171" mass="20471">MMQFMFYYLMIIINFLFMKTNHPMSMGLTLLMQTLMISINSSMINCWYSYMLFIIFIGGMLVLFIYVTSLASNEIFSFKLNIIYFIFMLTMLTMMFYFIFDKLYMYMYMNQETNTFNMKNINNDLMFSLYKLYNFPTNLLSILLMIYLLITLIASVKITLISMGPLRQSLN</sequence>
<evidence type="ECO:0000256" key="14">
    <source>
        <dbReference type="ARBA" id="ARBA00031019"/>
    </source>
</evidence>
<gene>
    <name evidence="17" type="primary">ND6</name>
</gene>
<keyword evidence="10 16" id="KW-1133">Transmembrane helix</keyword>
<evidence type="ECO:0000256" key="1">
    <source>
        <dbReference type="ARBA" id="ARBA00004225"/>
    </source>
</evidence>
<feature type="transmembrane region" description="Helical" evidence="16">
    <location>
        <begin position="82"/>
        <end position="100"/>
    </location>
</feature>
<dbReference type="PANTHER" id="PTHR11435:SF1">
    <property type="entry name" value="NADH-UBIQUINONE OXIDOREDUCTASE CHAIN 6"/>
    <property type="match status" value="1"/>
</dbReference>
<keyword evidence="11" id="KW-0520">NAD</keyword>
<accession>A0A5B9RGN4</accession>
<evidence type="ECO:0000256" key="11">
    <source>
        <dbReference type="ARBA" id="ARBA00023027"/>
    </source>
</evidence>
<keyword evidence="13 16" id="KW-0472">Membrane</keyword>
<evidence type="ECO:0000256" key="16">
    <source>
        <dbReference type="SAM" id="Phobius"/>
    </source>
</evidence>
<evidence type="ECO:0000256" key="7">
    <source>
        <dbReference type="ARBA" id="ARBA00022692"/>
    </source>
</evidence>
<geneLocation type="mitochondrion" evidence="17"/>
<evidence type="ECO:0000256" key="5">
    <source>
        <dbReference type="ARBA" id="ARBA00022448"/>
    </source>
</evidence>
<evidence type="ECO:0000256" key="3">
    <source>
        <dbReference type="ARBA" id="ARBA00012944"/>
    </source>
</evidence>
<dbReference type="GO" id="GO:0031966">
    <property type="term" value="C:mitochondrial membrane"/>
    <property type="evidence" value="ECO:0007669"/>
    <property type="project" value="UniProtKB-SubCell"/>
</dbReference>
<evidence type="ECO:0000256" key="15">
    <source>
        <dbReference type="ARBA" id="ARBA00049551"/>
    </source>
</evidence>
<evidence type="ECO:0000313" key="17">
    <source>
        <dbReference type="EMBL" id="QEG77654.1"/>
    </source>
</evidence>
<protein>
    <recommendedName>
        <fullName evidence="4">NADH-ubiquinone oxidoreductase chain 6</fullName>
        <ecNumber evidence="3">7.1.1.2</ecNumber>
    </recommendedName>
    <alternativeName>
        <fullName evidence="14">NADH dehydrogenase subunit 6</fullName>
    </alternativeName>
</protein>
<dbReference type="InterPro" id="IPR050269">
    <property type="entry name" value="ComplexI_Subunit6"/>
</dbReference>
<dbReference type="GeneID" id="41792739"/>
<dbReference type="GO" id="GO:0008137">
    <property type="term" value="F:NADH dehydrogenase (ubiquinone) activity"/>
    <property type="evidence" value="ECO:0007669"/>
    <property type="project" value="UniProtKB-EC"/>
</dbReference>
<comment type="similarity">
    <text evidence="2">Belongs to the complex I subunit 6 family.</text>
</comment>
<keyword evidence="5" id="KW-0813">Transport</keyword>
<feature type="transmembrane region" description="Helical" evidence="16">
    <location>
        <begin position="139"/>
        <end position="160"/>
    </location>
</feature>
<dbReference type="AlphaFoldDB" id="A0A5B9RGN4"/>
<evidence type="ECO:0000256" key="10">
    <source>
        <dbReference type="ARBA" id="ARBA00022989"/>
    </source>
</evidence>
<evidence type="ECO:0000256" key="9">
    <source>
        <dbReference type="ARBA" id="ARBA00022982"/>
    </source>
</evidence>
<proteinExistence type="inferred from homology"/>
<dbReference type="RefSeq" id="YP_009689575.1">
    <property type="nucleotide sequence ID" value="NC_044652.1"/>
</dbReference>
<evidence type="ECO:0000256" key="4">
    <source>
        <dbReference type="ARBA" id="ARBA00021095"/>
    </source>
</evidence>
<keyword evidence="8" id="KW-1278">Translocase</keyword>
<keyword evidence="12 17" id="KW-0496">Mitochondrion</keyword>
<dbReference type="PANTHER" id="PTHR11435">
    <property type="entry name" value="NADH UBIQUINONE OXIDOREDUCTASE SUBUNIT ND6"/>
    <property type="match status" value="1"/>
</dbReference>
<reference evidence="17" key="1">
    <citation type="submission" date="2019-05" db="EMBL/GenBank/DDBJ databases">
        <authorList>
            <person name="Trevisan B."/>
            <person name="Alcantara D.M.C."/>
            <person name="Machado D.J."/>
            <person name="Marques F.P.L."/>
            <person name="Lahr D.J.G."/>
        </authorList>
    </citation>
    <scope>NUCLEOTIDE SEQUENCE</scope>
</reference>
<evidence type="ECO:0000256" key="13">
    <source>
        <dbReference type="ARBA" id="ARBA00023136"/>
    </source>
</evidence>
<name>A0A5B9RGN4_9MUSC</name>
<feature type="transmembrane region" description="Helical" evidence="16">
    <location>
        <begin position="51"/>
        <end position="70"/>
    </location>
</feature>
<evidence type="ECO:0000256" key="8">
    <source>
        <dbReference type="ARBA" id="ARBA00022967"/>
    </source>
</evidence>
<evidence type="ECO:0000256" key="2">
    <source>
        <dbReference type="ARBA" id="ARBA00005698"/>
    </source>
</evidence>
<organism evidence="17">
    <name type="scientific">Paratrichobius longicrus</name>
    <dbReference type="NCBI Taxonomy" id="402416"/>
    <lineage>
        <taxon>Eukaryota</taxon>
        <taxon>Metazoa</taxon>
        <taxon>Ecdysozoa</taxon>
        <taxon>Arthropoda</taxon>
        <taxon>Hexapoda</taxon>
        <taxon>Insecta</taxon>
        <taxon>Pterygota</taxon>
        <taxon>Neoptera</taxon>
        <taxon>Endopterygota</taxon>
        <taxon>Diptera</taxon>
        <taxon>Brachycera</taxon>
        <taxon>Muscomorpha</taxon>
        <taxon>Hippoboscoidea</taxon>
        <taxon>Streblidae</taxon>
        <taxon>Trichobiinae</taxon>
        <taxon>Paratrichobius</taxon>
    </lineage>
</organism>
<evidence type="ECO:0000256" key="6">
    <source>
        <dbReference type="ARBA" id="ARBA00022660"/>
    </source>
</evidence>
<keyword evidence="9" id="KW-0249">Electron transport</keyword>
<keyword evidence="7 16" id="KW-0812">Transmembrane</keyword>
<keyword evidence="6" id="KW-0679">Respiratory chain</keyword>
<comment type="subcellular location">
    <subcellularLocation>
        <location evidence="1">Mitochondrion membrane</location>
        <topology evidence="1">Multi-pass membrane protein</topology>
    </subcellularLocation>
</comment>